<dbReference type="EMBL" id="CAXLJM020000111">
    <property type="protein sequence ID" value="CAL8136229.1"/>
    <property type="molecule type" value="Genomic_DNA"/>
</dbReference>
<feature type="transmembrane region" description="Helical" evidence="1">
    <location>
        <begin position="456"/>
        <end position="474"/>
    </location>
</feature>
<keyword evidence="2" id="KW-0732">Signal</keyword>
<comment type="caution">
    <text evidence="3">The sequence shown here is derived from an EMBL/GenBank/DDBJ whole genome shotgun (WGS) entry which is preliminary data.</text>
</comment>
<keyword evidence="4" id="KW-1185">Reference proteome</keyword>
<gene>
    <name evidence="3" type="ORF">ODALV1_LOCUS26345</name>
</gene>
<proteinExistence type="predicted"/>
<feature type="chain" id="PRO_5047200281" evidence="2">
    <location>
        <begin position="26"/>
        <end position="718"/>
    </location>
</feature>
<evidence type="ECO:0000313" key="4">
    <source>
        <dbReference type="Proteomes" id="UP001642540"/>
    </source>
</evidence>
<feature type="transmembrane region" description="Helical" evidence="1">
    <location>
        <begin position="593"/>
        <end position="616"/>
    </location>
</feature>
<organism evidence="3 4">
    <name type="scientific">Orchesella dallaii</name>
    <dbReference type="NCBI Taxonomy" id="48710"/>
    <lineage>
        <taxon>Eukaryota</taxon>
        <taxon>Metazoa</taxon>
        <taxon>Ecdysozoa</taxon>
        <taxon>Arthropoda</taxon>
        <taxon>Hexapoda</taxon>
        <taxon>Collembola</taxon>
        <taxon>Entomobryomorpha</taxon>
        <taxon>Entomobryoidea</taxon>
        <taxon>Orchesellidae</taxon>
        <taxon>Orchesellinae</taxon>
        <taxon>Orchesella</taxon>
    </lineage>
</organism>
<protein>
    <submittedName>
        <fullName evidence="3">Uncharacterized protein</fullName>
    </submittedName>
</protein>
<keyword evidence="1" id="KW-0812">Transmembrane</keyword>
<reference evidence="3 4" key="1">
    <citation type="submission" date="2024-08" db="EMBL/GenBank/DDBJ databases">
        <authorList>
            <person name="Cucini C."/>
            <person name="Frati F."/>
        </authorList>
    </citation>
    <scope>NUCLEOTIDE SEQUENCE [LARGE SCALE GENOMIC DNA]</scope>
</reference>
<evidence type="ECO:0000256" key="1">
    <source>
        <dbReference type="SAM" id="Phobius"/>
    </source>
</evidence>
<feature type="signal peptide" evidence="2">
    <location>
        <begin position="1"/>
        <end position="25"/>
    </location>
</feature>
<keyword evidence="1" id="KW-0472">Membrane</keyword>
<sequence>MIFANFKKLSGIVVLAFAFTQVSLCFDQNHMEVVYEPLEDKPFADYTNDGIMAQLSTISTKFRKVMIIVWDLNIANSSKFAIPHAAAMHNRRHKQVLRVSICLLITKFDDVSDLRGDLGDMIEKADAANRIYPGTVKKIYLETSKFLVMNDKEAIDTYEDTVADFRVETNLAYDLTASLSIIDCESARLPMILRQYSSVSFDWFPTPEYEPEFEARIAIHPIVAVEKLTKRYESCLETIKSFGVTPSVSIKTGWINFARTDDKDELREYYKNMKVYWDLLNTFAIKYNIIVTMWSAFDHPPQLYGKDLQHSGWWGVEEKYFCFAMISDWDPDSGQYIATSKYLLWNVQLFTIVGSFYPIILALYSYSTLHIGINGPDNEWVSNPSKMATNVMGWILSCLIGMIAIAAFRLLGHVANSMYLKNQLLKCTETVTNLMKGKHLPMTEDQKRTLQQVESLSCILFFGSILFPLCYAGLFCNEHEPVHNLFKDWLEVDVSIEFQYLPLIFLFFWAAMNGGSAVFDLVFLLILYLWTSLIIMMSMVPKAVASQVSILSGRISYKIHTNCFGLLDEDEVMAMYRTQQLFNVLVNEIFESLLVSGHQVGLMVLLVFSSFLLMVFPRLLLSAGIFAFGFVAGVLFVVVLMLYMECTKLGQLSEVSDQILEHNKNMTYRSSLFHKFLKSCPNIKVKIASPFYSITQSTMGDVFEEYLNFLVTLFVARP</sequence>
<evidence type="ECO:0000313" key="3">
    <source>
        <dbReference type="EMBL" id="CAL8136229.1"/>
    </source>
</evidence>
<evidence type="ECO:0000256" key="2">
    <source>
        <dbReference type="SAM" id="SignalP"/>
    </source>
</evidence>
<feature type="transmembrane region" description="Helical" evidence="1">
    <location>
        <begin position="391"/>
        <end position="411"/>
    </location>
</feature>
<name>A0ABP1RUX5_9HEXA</name>
<feature type="transmembrane region" description="Helical" evidence="1">
    <location>
        <begin position="623"/>
        <end position="644"/>
    </location>
</feature>
<keyword evidence="1" id="KW-1133">Transmembrane helix</keyword>
<accession>A0ABP1RUX5</accession>
<feature type="transmembrane region" description="Helical" evidence="1">
    <location>
        <begin position="518"/>
        <end position="540"/>
    </location>
</feature>
<dbReference type="Proteomes" id="UP001642540">
    <property type="component" value="Unassembled WGS sequence"/>
</dbReference>